<accession>A0A3N1VP18</accession>
<organism evidence="2 3">
    <name type="scientific">Desulfosoma caldarium</name>
    <dbReference type="NCBI Taxonomy" id="610254"/>
    <lineage>
        <taxon>Bacteria</taxon>
        <taxon>Pseudomonadati</taxon>
        <taxon>Thermodesulfobacteriota</taxon>
        <taxon>Syntrophobacteria</taxon>
        <taxon>Syntrophobacterales</taxon>
        <taxon>Syntrophobacteraceae</taxon>
        <taxon>Desulfosoma</taxon>
    </lineage>
</organism>
<proteinExistence type="predicted"/>
<feature type="region of interest" description="Disordered" evidence="1">
    <location>
        <begin position="45"/>
        <end position="65"/>
    </location>
</feature>
<reference evidence="2 3" key="1">
    <citation type="submission" date="2018-11" db="EMBL/GenBank/DDBJ databases">
        <title>Genomic Encyclopedia of Type Strains, Phase IV (KMG-IV): sequencing the most valuable type-strain genomes for metagenomic binning, comparative biology and taxonomic classification.</title>
        <authorList>
            <person name="Goeker M."/>
        </authorList>
    </citation>
    <scope>NUCLEOTIDE SEQUENCE [LARGE SCALE GENOMIC DNA]</scope>
    <source>
        <strain evidence="2 3">DSM 22027</strain>
    </source>
</reference>
<evidence type="ECO:0000256" key="1">
    <source>
        <dbReference type="SAM" id="MobiDB-lite"/>
    </source>
</evidence>
<dbReference type="EMBL" id="RJVA01000010">
    <property type="protein sequence ID" value="ROR01657.1"/>
    <property type="molecule type" value="Genomic_DNA"/>
</dbReference>
<comment type="caution">
    <text evidence="2">The sequence shown here is derived from an EMBL/GenBank/DDBJ whole genome shotgun (WGS) entry which is preliminary data.</text>
</comment>
<keyword evidence="3" id="KW-1185">Reference proteome</keyword>
<gene>
    <name evidence="2" type="ORF">EDC27_0836</name>
</gene>
<name>A0A3N1VP18_9BACT</name>
<evidence type="ECO:0000313" key="3">
    <source>
        <dbReference type="Proteomes" id="UP000276223"/>
    </source>
</evidence>
<dbReference type="Proteomes" id="UP000276223">
    <property type="component" value="Unassembled WGS sequence"/>
</dbReference>
<protein>
    <submittedName>
        <fullName evidence="2">Uncharacterized protein</fullName>
    </submittedName>
</protein>
<evidence type="ECO:0000313" key="2">
    <source>
        <dbReference type="EMBL" id="ROR01657.1"/>
    </source>
</evidence>
<dbReference type="AlphaFoldDB" id="A0A3N1VP18"/>
<sequence>MIKEPQPFYPEPSILPHLHDMGRVARRATLIGWSFVQESIGHQEAPIKPTPDQAPHAVFNAPRPV</sequence>